<dbReference type="CDD" id="cd05233">
    <property type="entry name" value="SDR_c"/>
    <property type="match status" value="1"/>
</dbReference>
<dbReference type="InterPro" id="IPR036291">
    <property type="entry name" value="NAD(P)-bd_dom_sf"/>
</dbReference>
<dbReference type="EMBL" id="BOPF01000080">
    <property type="protein sequence ID" value="GIJ52389.1"/>
    <property type="molecule type" value="Genomic_DNA"/>
</dbReference>
<evidence type="ECO:0000313" key="4">
    <source>
        <dbReference type="Proteomes" id="UP000619260"/>
    </source>
</evidence>
<sequence>MVGVTESKIALITGAGRGLGAGMARHLSEAGVTVIGTSRDRERTDFLPLDVRQTDTYPQFLAALRARLDGAKLDYLIHNAGIGVYAPFDETTPEQFDDLVATNLRAPFFLTQSLLPVLNDGGRVLNVTTAVTRGVVPGMSAYAAVKGAIEVLTRYQAVELASRSIRVNAIMGGAVQTDFAGGIMRSDYVKDLAAHTIAQGRIANVDDITAAVPAILSDGFQWATGGIIDLSGGQSL</sequence>
<comment type="caution">
    <text evidence="3">The sequence shown here is derived from an EMBL/GenBank/DDBJ whole genome shotgun (WGS) entry which is preliminary data.</text>
</comment>
<keyword evidence="4" id="KW-1185">Reference proteome</keyword>
<gene>
    <name evidence="3" type="ORF">Val02_92750</name>
</gene>
<dbReference type="PANTHER" id="PTHR43639:SF1">
    <property type="entry name" value="SHORT-CHAIN DEHYDROGENASE_REDUCTASE FAMILY PROTEIN"/>
    <property type="match status" value="1"/>
</dbReference>
<evidence type="ECO:0000256" key="1">
    <source>
        <dbReference type="ARBA" id="ARBA00006484"/>
    </source>
</evidence>
<evidence type="ECO:0000256" key="2">
    <source>
        <dbReference type="ARBA" id="ARBA00023002"/>
    </source>
</evidence>
<dbReference type="GO" id="GO:0016491">
    <property type="term" value="F:oxidoreductase activity"/>
    <property type="evidence" value="ECO:0007669"/>
    <property type="project" value="UniProtKB-KW"/>
</dbReference>
<organism evidence="3 4">
    <name type="scientific">Virgisporangium aliadipatigenens</name>
    <dbReference type="NCBI Taxonomy" id="741659"/>
    <lineage>
        <taxon>Bacteria</taxon>
        <taxon>Bacillati</taxon>
        <taxon>Actinomycetota</taxon>
        <taxon>Actinomycetes</taxon>
        <taxon>Micromonosporales</taxon>
        <taxon>Micromonosporaceae</taxon>
        <taxon>Virgisporangium</taxon>
    </lineage>
</organism>
<dbReference type="AlphaFoldDB" id="A0A8J4DW13"/>
<dbReference type="Proteomes" id="UP000619260">
    <property type="component" value="Unassembled WGS sequence"/>
</dbReference>
<reference evidence="3" key="1">
    <citation type="submission" date="2021-01" db="EMBL/GenBank/DDBJ databases">
        <title>Whole genome shotgun sequence of Virgisporangium aliadipatigenens NBRC 105644.</title>
        <authorList>
            <person name="Komaki H."/>
            <person name="Tamura T."/>
        </authorList>
    </citation>
    <scope>NUCLEOTIDE SEQUENCE</scope>
    <source>
        <strain evidence="3">NBRC 105644</strain>
    </source>
</reference>
<dbReference type="PRINTS" id="PR00080">
    <property type="entry name" value="SDRFAMILY"/>
</dbReference>
<accession>A0A8J4DW13</accession>
<evidence type="ECO:0000313" key="3">
    <source>
        <dbReference type="EMBL" id="GIJ52389.1"/>
    </source>
</evidence>
<dbReference type="SUPFAM" id="SSF51735">
    <property type="entry name" value="NAD(P)-binding Rossmann-fold domains"/>
    <property type="match status" value="1"/>
</dbReference>
<proteinExistence type="inferred from homology"/>
<dbReference type="PANTHER" id="PTHR43639">
    <property type="entry name" value="OXIDOREDUCTASE, SHORT-CHAIN DEHYDROGENASE/REDUCTASE FAMILY (AFU_ORTHOLOGUE AFUA_5G02870)"/>
    <property type="match status" value="1"/>
</dbReference>
<keyword evidence="2" id="KW-0560">Oxidoreductase</keyword>
<dbReference type="PRINTS" id="PR00081">
    <property type="entry name" value="GDHRDH"/>
</dbReference>
<protein>
    <submittedName>
        <fullName evidence="3">3-oxoacyl-ACP reductase</fullName>
    </submittedName>
</protein>
<dbReference type="Gene3D" id="3.40.50.720">
    <property type="entry name" value="NAD(P)-binding Rossmann-like Domain"/>
    <property type="match status" value="1"/>
</dbReference>
<dbReference type="InterPro" id="IPR002347">
    <property type="entry name" value="SDR_fam"/>
</dbReference>
<name>A0A8J4DW13_9ACTN</name>
<comment type="similarity">
    <text evidence="1">Belongs to the short-chain dehydrogenases/reductases (SDR) family.</text>
</comment>
<dbReference type="Pfam" id="PF13561">
    <property type="entry name" value="adh_short_C2"/>
    <property type="match status" value="1"/>
</dbReference>